<dbReference type="SUPFAM" id="SSF53807">
    <property type="entry name" value="Helical backbone' metal receptor"/>
    <property type="match status" value="1"/>
</dbReference>
<reference evidence="4" key="1">
    <citation type="journal article" date="2020" name="mSystems">
        <title>Genome- and Community-Level Interaction Insights into Carbon Utilization and Element Cycling Functions of Hydrothermarchaeota in Hydrothermal Sediment.</title>
        <authorList>
            <person name="Zhou Z."/>
            <person name="Liu Y."/>
            <person name="Xu W."/>
            <person name="Pan J."/>
            <person name="Luo Z.H."/>
            <person name="Li M."/>
        </authorList>
    </citation>
    <scope>NUCLEOTIDE SEQUENCE [LARGE SCALE GENOMIC DNA]</scope>
    <source>
        <strain evidence="4">SpSt-6</strain>
    </source>
</reference>
<gene>
    <name evidence="4" type="ORF">ENT66_01075</name>
</gene>
<evidence type="ECO:0000313" key="4">
    <source>
        <dbReference type="EMBL" id="HGQ85014.1"/>
    </source>
</evidence>
<keyword evidence="2" id="KW-0813">Transport</keyword>
<dbReference type="GO" id="GO:0030001">
    <property type="term" value="P:metal ion transport"/>
    <property type="evidence" value="ECO:0007669"/>
    <property type="project" value="InterPro"/>
</dbReference>
<accession>A0A7C4JR34</accession>
<dbReference type="InterPro" id="IPR006127">
    <property type="entry name" value="ZnuA-like"/>
</dbReference>
<sequence length="279" mass="32992">MKKIKFLLIFLFLIFIIFIFLEKSLYALEIVVSNSPLEKIVREIASDGKIYQLQSEKEDFHSYEPTLSQWQKIKTADLVIIVGTERWAKKVYELRKGKKILSLSKGEERFLDPHLWFDLERVKALIKELGDYLGKKEPYKKDFYQKNVQKFLRSLEEVKKDYSELKNCKFKEIYILGHPIFGYLLKDSKIEQITLLKSPHKEGEPSIKTLTEMYKKLKAQGIEIIFLVDPEFEKYRGFFEEKGIKVIKLWSGGTYYMPGGYIELLKYNLLNIKKALKCE</sequence>
<evidence type="ECO:0000256" key="2">
    <source>
        <dbReference type="ARBA" id="ARBA00022448"/>
    </source>
</evidence>
<comment type="caution">
    <text evidence="4">The sequence shown here is derived from an EMBL/GenBank/DDBJ whole genome shotgun (WGS) entry which is preliminary data.</text>
</comment>
<dbReference type="PANTHER" id="PTHR42953:SF3">
    <property type="entry name" value="HIGH-AFFINITY ZINC UPTAKE SYSTEM PROTEIN ZNUA"/>
    <property type="match status" value="1"/>
</dbReference>
<name>A0A7C4JR34_9BACT</name>
<protein>
    <submittedName>
        <fullName evidence="4">Zinc ABC transporter substrate-binding protein</fullName>
    </submittedName>
</protein>
<keyword evidence="3" id="KW-0732">Signal</keyword>
<dbReference type="Pfam" id="PF01297">
    <property type="entry name" value="ZnuA"/>
    <property type="match status" value="1"/>
</dbReference>
<evidence type="ECO:0000256" key="1">
    <source>
        <dbReference type="ARBA" id="ARBA00011028"/>
    </source>
</evidence>
<dbReference type="InterPro" id="IPR050492">
    <property type="entry name" value="Bact_metal-bind_prot9"/>
</dbReference>
<proteinExistence type="inferred from homology"/>
<organism evidence="4">
    <name type="scientific">Thermodesulfobacterium geofontis</name>
    <dbReference type="NCBI Taxonomy" id="1295609"/>
    <lineage>
        <taxon>Bacteria</taxon>
        <taxon>Pseudomonadati</taxon>
        <taxon>Thermodesulfobacteriota</taxon>
        <taxon>Thermodesulfobacteria</taxon>
        <taxon>Thermodesulfobacteriales</taxon>
        <taxon>Thermodesulfobacteriaceae</taxon>
        <taxon>Thermodesulfobacterium</taxon>
    </lineage>
</organism>
<dbReference type="EMBL" id="DSZN01000015">
    <property type="protein sequence ID" value="HGQ85014.1"/>
    <property type="molecule type" value="Genomic_DNA"/>
</dbReference>
<dbReference type="AlphaFoldDB" id="A0A7C4JR34"/>
<dbReference type="PANTHER" id="PTHR42953">
    <property type="entry name" value="HIGH-AFFINITY ZINC UPTAKE SYSTEM PROTEIN ZNUA-RELATED"/>
    <property type="match status" value="1"/>
</dbReference>
<comment type="similarity">
    <text evidence="1">Belongs to the bacterial solute-binding protein 9 family.</text>
</comment>
<dbReference type="Gene3D" id="3.40.50.1980">
    <property type="entry name" value="Nitrogenase molybdenum iron protein domain"/>
    <property type="match status" value="2"/>
</dbReference>
<evidence type="ECO:0000256" key="3">
    <source>
        <dbReference type="ARBA" id="ARBA00022729"/>
    </source>
</evidence>
<dbReference type="GO" id="GO:0046872">
    <property type="term" value="F:metal ion binding"/>
    <property type="evidence" value="ECO:0007669"/>
    <property type="project" value="InterPro"/>
</dbReference>